<keyword evidence="7 8" id="KW-0472">Membrane</keyword>
<evidence type="ECO:0000256" key="5">
    <source>
        <dbReference type="ARBA" id="ARBA00022801"/>
    </source>
</evidence>
<feature type="transmembrane region" description="Helical" evidence="8">
    <location>
        <begin position="122"/>
        <end position="143"/>
    </location>
</feature>
<reference evidence="10 11" key="1">
    <citation type="journal article" date="2020" name="Nat. Food">
        <title>A phased Vanilla planifolia genome enables genetic improvement of flavour and production.</title>
        <authorList>
            <person name="Hasing T."/>
            <person name="Tang H."/>
            <person name="Brym M."/>
            <person name="Khazi F."/>
            <person name="Huang T."/>
            <person name="Chambers A.H."/>
        </authorList>
    </citation>
    <scope>NUCLEOTIDE SEQUENCE [LARGE SCALE GENOMIC DNA]</scope>
    <source>
        <tissue evidence="10">Leaf</tissue>
    </source>
</reference>
<gene>
    <name evidence="10" type="ORF">HPP92_000605</name>
</gene>
<comment type="subcellular location">
    <subcellularLocation>
        <location evidence="2 8">Membrane</location>
        <topology evidence="2 8">Multi-pass membrane protein</topology>
    </subcellularLocation>
</comment>
<dbReference type="GO" id="GO:0012505">
    <property type="term" value="C:endomembrane system"/>
    <property type="evidence" value="ECO:0007669"/>
    <property type="project" value="UniProtKB-ARBA"/>
</dbReference>
<evidence type="ECO:0000259" key="9">
    <source>
        <dbReference type="Pfam" id="PF01694"/>
    </source>
</evidence>
<evidence type="ECO:0000256" key="3">
    <source>
        <dbReference type="ARBA" id="ARBA00009045"/>
    </source>
</evidence>
<name>A0A835S0X9_VANPL</name>
<feature type="transmembrane region" description="Helical" evidence="8">
    <location>
        <begin position="209"/>
        <end position="226"/>
    </location>
</feature>
<dbReference type="Proteomes" id="UP000639772">
    <property type="component" value="Chromosome 1"/>
</dbReference>
<dbReference type="InterPro" id="IPR035952">
    <property type="entry name" value="Rhomboid-like_sf"/>
</dbReference>
<keyword evidence="8" id="KW-0645">Protease</keyword>
<evidence type="ECO:0000256" key="1">
    <source>
        <dbReference type="ARBA" id="ARBA00000156"/>
    </source>
</evidence>
<dbReference type="Gene3D" id="1.20.1540.10">
    <property type="entry name" value="Rhomboid-like"/>
    <property type="match status" value="1"/>
</dbReference>
<feature type="transmembrane region" description="Helical" evidence="8">
    <location>
        <begin position="177"/>
        <end position="197"/>
    </location>
</feature>
<dbReference type="Pfam" id="PF01694">
    <property type="entry name" value="Rhomboid"/>
    <property type="match status" value="1"/>
</dbReference>
<dbReference type="EMBL" id="JADCNM010000001">
    <property type="protein sequence ID" value="KAG0500533.1"/>
    <property type="molecule type" value="Genomic_DNA"/>
</dbReference>
<evidence type="ECO:0000313" key="10">
    <source>
        <dbReference type="EMBL" id="KAG0500533.1"/>
    </source>
</evidence>
<dbReference type="GO" id="GO:0006508">
    <property type="term" value="P:proteolysis"/>
    <property type="evidence" value="ECO:0007669"/>
    <property type="project" value="UniProtKB-KW"/>
</dbReference>
<comment type="caution">
    <text evidence="10">The sequence shown here is derived from an EMBL/GenBank/DDBJ whole genome shotgun (WGS) entry which is preliminary data.</text>
</comment>
<dbReference type="InterPro" id="IPR002610">
    <property type="entry name" value="Peptidase_S54_rhomboid-like"/>
</dbReference>
<organism evidence="10 11">
    <name type="scientific">Vanilla planifolia</name>
    <name type="common">Vanilla</name>
    <dbReference type="NCBI Taxonomy" id="51239"/>
    <lineage>
        <taxon>Eukaryota</taxon>
        <taxon>Viridiplantae</taxon>
        <taxon>Streptophyta</taxon>
        <taxon>Embryophyta</taxon>
        <taxon>Tracheophyta</taxon>
        <taxon>Spermatophyta</taxon>
        <taxon>Magnoliopsida</taxon>
        <taxon>Liliopsida</taxon>
        <taxon>Asparagales</taxon>
        <taxon>Orchidaceae</taxon>
        <taxon>Vanilloideae</taxon>
        <taxon>Vanilleae</taxon>
        <taxon>Vanilla</taxon>
    </lineage>
</organism>
<comment type="catalytic activity">
    <reaction evidence="1 8">
        <text>Cleaves type-1 transmembrane domains using a catalytic dyad composed of serine and histidine that are contributed by different transmembrane domains.</text>
        <dbReference type="EC" id="3.4.21.105"/>
    </reaction>
</comment>
<feature type="transmembrane region" description="Helical" evidence="8">
    <location>
        <begin position="37"/>
        <end position="58"/>
    </location>
</feature>
<protein>
    <recommendedName>
        <fullName evidence="8">RHOMBOID-like protein</fullName>
        <ecNumber evidence="8">3.4.21.105</ecNumber>
    </recommendedName>
</protein>
<dbReference type="OrthoDB" id="418595at2759"/>
<dbReference type="GO" id="GO:0005737">
    <property type="term" value="C:cytoplasm"/>
    <property type="evidence" value="ECO:0007669"/>
    <property type="project" value="UniProtKB-ARBA"/>
</dbReference>
<feature type="domain" description="Peptidase S54 rhomboid" evidence="9">
    <location>
        <begin position="113"/>
        <end position="249"/>
    </location>
</feature>
<feature type="transmembrane region" description="Helical" evidence="8">
    <location>
        <begin position="277"/>
        <end position="295"/>
    </location>
</feature>
<comment type="function">
    <text evidence="8">Serine protease involved in intramembrane proteolysis.</text>
</comment>
<evidence type="ECO:0000256" key="7">
    <source>
        <dbReference type="ARBA" id="ARBA00023136"/>
    </source>
</evidence>
<sequence>MGKHDGSKMDVEAASRSAVWIAYQAPPPPPPQQAESWFSWLVPTIAIANVVAFAYSMYDNDCPARHPPGDTCVFFSSLGRLSFEPLSINPLLGPSPGTLDKLGALDYKRIVNGESWRLITCIWLHGGIIHLLPNILSLLFIGVRLEQEFGFVKIGALYIISGFGGSLMSSLSVQTKISVGASGSLFGLLGAMLSELITNWTIYSNKCTALLILLVVIALNMAVGMVPNVDGSAHIGGFVSGFLLGFILLIRPQFGWVSPKYVPSGHDMSLIKPKYKVYQYVLWIIAFVVLVVWYMNDLIHLFGNHLHRKKHHPLHRFDDKFKPSLLH</sequence>
<evidence type="ECO:0000313" key="11">
    <source>
        <dbReference type="Proteomes" id="UP000639772"/>
    </source>
</evidence>
<comment type="similarity">
    <text evidence="3 8">Belongs to the peptidase S54 family.</text>
</comment>
<evidence type="ECO:0000256" key="2">
    <source>
        <dbReference type="ARBA" id="ARBA00004141"/>
    </source>
</evidence>
<keyword evidence="5 8" id="KW-0378">Hydrolase</keyword>
<proteinExistence type="inferred from homology"/>
<feature type="transmembrane region" description="Helical" evidence="8">
    <location>
        <begin position="232"/>
        <end position="250"/>
    </location>
</feature>
<evidence type="ECO:0000256" key="6">
    <source>
        <dbReference type="ARBA" id="ARBA00022989"/>
    </source>
</evidence>
<evidence type="ECO:0000256" key="4">
    <source>
        <dbReference type="ARBA" id="ARBA00022692"/>
    </source>
</evidence>
<accession>A0A835S0X9</accession>
<dbReference type="PANTHER" id="PTHR22936">
    <property type="entry name" value="RHOMBOID-RELATED"/>
    <property type="match status" value="1"/>
</dbReference>
<dbReference type="FunFam" id="1.20.1540.10:FF:000019">
    <property type="entry name" value="RHOMBOID-like protein"/>
    <property type="match status" value="1"/>
</dbReference>
<dbReference type="InterPro" id="IPR022764">
    <property type="entry name" value="Peptidase_S54_rhomboid_dom"/>
</dbReference>
<dbReference type="GO" id="GO:0016020">
    <property type="term" value="C:membrane"/>
    <property type="evidence" value="ECO:0007669"/>
    <property type="project" value="UniProtKB-SubCell"/>
</dbReference>
<dbReference type="AlphaFoldDB" id="A0A835S0X9"/>
<dbReference type="EC" id="3.4.21.105" evidence="8"/>
<keyword evidence="4 8" id="KW-0812">Transmembrane</keyword>
<keyword evidence="6 8" id="KW-1133">Transmembrane helix</keyword>
<feature type="transmembrane region" description="Helical" evidence="8">
    <location>
        <begin position="150"/>
        <end position="171"/>
    </location>
</feature>
<dbReference type="SUPFAM" id="SSF144091">
    <property type="entry name" value="Rhomboid-like"/>
    <property type="match status" value="1"/>
</dbReference>
<dbReference type="PANTHER" id="PTHR22936:SF77">
    <property type="entry name" value="RHOMBOID-LIKE PROTEIN 1"/>
    <property type="match status" value="1"/>
</dbReference>
<evidence type="ECO:0000256" key="8">
    <source>
        <dbReference type="RuleBase" id="RU362115"/>
    </source>
</evidence>
<keyword evidence="8" id="KW-0720">Serine protease</keyword>
<dbReference type="GO" id="GO:0004252">
    <property type="term" value="F:serine-type endopeptidase activity"/>
    <property type="evidence" value="ECO:0007669"/>
    <property type="project" value="InterPro"/>
</dbReference>